<feature type="compositionally biased region" description="Acidic residues" evidence="1">
    <location>
        <begin position="237"/>
        <end position="252"/>
    </location>
</feature>
<evidence type="ECO:0000313" key="3">
    <source>
        <dbReference type="Proteomes" id="UP000355283"/>
    </source>
</evidence>
<feature type="region of interest" description="Disordered" evidence="1">
    <location>
        <begin position="1480"/>
        <end position="1551"/>
    </location>
</feature>
<feature type="region of interest" description="Disordered" evidence="1">
    <location>
        <begin position="533"/>
        <end position="564"/>
    </location>
</feature>
<feature type="compositionally biased region" description="Basic and acidic residues" evidence="1">
    <location>
        <begin position="205"/>
        <end position="215"/>
    </location>
</feature>
<comment type="caution">
    <text evidence="2">The sequence shown here is derived from an EMBL/GenBank/DDBJ whole genome shotgun (WGS) entry which is preliminary data.</text>
</comment>
<feature type="compositionally biased region" description="Polar residues" evidence="1">
    <location>
        <begin position="1067"/>
        <end position="1095"/>
    </location>
</feature>
<feature type="compositionally biased region" description="Basic and acidic residues" evidence="1">
    <location>
        <begin position="1513"/>
        <end position="1526"/>
    </location>
</feature>
<feature type="compositionally biased region" description="Polar residues" evidence="1">
    <location>
        <begin position="1031"/>
        <end position="1041"/>
    </location>
</feature>
<proteinExistence type="predicted"/>
<feature type="region of interest" description="Disordered" evidence="1">
    <location>
        <begin position="205"/>
        <end position="259"/>
    </location>
</feature>
<dbReference type="Proteomes" id="UP000355283">
    <property type="component" value="Unassembled WGS sequence"/>
</dbReference>
<dbReference type="EMBL" id="SDOX01000006">
    <property type="protein sequence ID" value="TFJ87010.1"/>
    <property type="molecule type" value="Genomic_DNA"/>
</dbReference>
<feature type="compositionally biased region" description="Basic and acidic residues" evidence="1">
    <location>
        <begin position="223"/>
        <end position="236"/>
    </location>
</feature>
<evidence type="ECO:0000313" key="2">
    <source>
        <dbReference type="EMBL" id="TFJ87010.1"/>
    </source>
</evidence>
<gene>
    <name evidence="2" type="ORF">NSK_001344</name>
</gene>
<protein>
    <submittedName>
        <fullName evidence="2">Uncharacterized protein</fullName>
    </submittedName>
</protein>
<feature type="compositionally biased region" description="Polar residues" evidence="1">
    <location>
        <begin position="1527"/>
        <end position="1541"/>
    </location>
</feature>
<keyword evidence="3" id="KW-1185">Reference proteome</keyword>
<accession>A0A4D9D6C5</accession>
<name>A0A4D9D6C5_9STRA</name>
<evidence type="ECO:0000256" key="1">
    <source>
        <dbReference type="SAM" id="MobiDB-lite"/>
    </source>
</evidence>
<feature type="compositionally biased region" description="Basic and acidic residues" evidence="1">
    <location>
        <begin position="543"/>
        <end position="553"/>
    </location>
</feature>
<feature type="compositionally biased region" description="Low complexity" evidence="1">
    <location>
        <begin position="991"/>
        <end position="1009"/>
    </location>
</feature>
<sequence length="1625" mass="180640">MPTKRKPPSSHAQPIPLMPALHCQSNQQYQQHKRRHIGKGDGVFLDSHGRVIQTRGIVSTTPAASSSSVTYSSFSSNARATRKSYQLGSRAVAIQRIEYLPDTVLHALRRANSFDPIKGPPAPRRLPSSVLHLCITQGLAQYFQSFQPASRIDSVSLPLDLLSLLRPLICHPPLSFDHGLSRRQLLTPAPVRTEQLLAQVQHWEEKQKQEMMKGCHKDRKTRRMSEEMGLKERREEEREEEEEEKVGEAEEAASERDMERDDLNKVLMSLSKHVQEAVMATGDPTREWEKRKREKRAEGEGKHTMVVAAPIRLIFDPSIDDVNPGGGSFVVRSFLGKRLQEALVLCLDKEAEIGRKGKEEQGQDIVQGIKLLSLLQLTRLYQASVQGPMGGFPDGSQGVSFLRFKPSLFASSCDRICTTSEGKPTIERKYKDAIAERLDELLELAECEIPFFARRTEEVARGERRARKEIDARAAWILGRGPLPYERIEFFGSEKEEQEEQGAWEECEWRRGRNHGCGRQESPGSVIIDLLTGKLEGPGTDHGPQKRDKRESEGGGEGSGQEKRPEIGCIFLLEPLSAGLTWTFSRCTEEDTDTPCRPLPRPFLSPSPSTQPLAYLTLNMFDMAYTDENESAHRRTEKRKGRGEGGDLDVLLNRFAPAANDDVLVAPPLLRYPRLPYIGGDGVPRVLMDTCWTPRSGIPSISSSLESGKNLLAVSNRALLELLQQTPAWRHPPATFASSFYTVNPSATLYSKSTPSSCITFPQLRAISFPPRPPSLYTYITDLNLSRPIHFPSLITGVVVYFLSRPSLRSLALPLSCPYLSDSISQPCLLSLLQTSWMDKQYAAHKTSDIFVPPSLPPALALVENTSNVANEILLSLFLQANDPGVFHMWGYFDDFPEGGEKAGQEDGKDLQLELVNVRKREAQRGQVDVDDEGVGMGGTEDNPGIAREKEAEVARLHRQRVTEGETNLFPPQQHPRGSCAAKEVVAPSVLSSSSPSSFSPSAAFYTSSLSPSSVPIPTTPMKSSAFVPKTSRQMDNAAQRQSKEDGVRGGLLDEFFKLRRPKARHQASSSLRKDTNCGNSVDVSTSRNPDSASESCAPAKCDSVQTSQLSRQGTPIALSLHSAVTNSLSSVSPPSSRPPAATCLMAEYLLDLDNGSFVAGLSHTHNITVIDVPLYSETRRGRKKGGNRNVNERGMDLILDEVTGVRLLGLTEVVSSPADPAFAAYKQAIRSLIEQSTRFDVIFLFLLPEGDPLLHTPAIRAIQNSFFNSRAEVVVRVVVPGEDGPQKGENRTTPLQRMIRAAVNEAQRRKMDRKTKSINGDAWLQRVCARIENVDQASFLSSFPSLNMWSALLMLHSMPLRRLLSSPPSVLHNAFPTLSKSALDMFASLCQVNLSREAVSHLAALLPMEYDEEARDFDRGEATMDGGKDRFLQKGYQHLYDHQQDAWPSAHALNDTQMWQLQHQYLPPSLARDAYFNRQHQQMSSNSPAEGSDPPFPLLPQPQKRWQGTDTYPRRDLPGRLDKNSTHSTTFPSTQHPWSKQQQQQQQHVQQKHIYATLRPFRRSTHPSFRPAASSFHSPLPHVPLPIASNPKRAHVGLDLSPEATGLSGGQTRLRFLPNERGGE</sequence>
<feature type="compositionally biased region" description="Polar residues" evidence="1">
    <location>
        <begin position="1010"/>
        <end position="1023"/>
    </location>
</feature>
<feature type="region of interest" description="Disordered" evidence="1">
    <location>
        <begin position="1602"/>
        <end position="1625"/>
    </location>
</feature>
<feature type="compositionally biased region" description="Polar residues" evidence="1">
    <location>
        <begin position="1480"/>
        <end position="1490"/>
    </location>
</feature>
<organism evidence="2 3">
    <name type="scientific">Nannochloropsis salina CCMP1776</name>
    <dbReference type="NCBI Taxonomy" id="1027361"/>
    <lineage>
        <taxon>Eukaryota</taxon>
        <taxon>Sar</taxon>
        <taxon>Stramenopiles</taxon>
        <taxon>Ochrophyta</taxon>
        <taxon>Eustigmatophyceae</taxon>
        <taxon>Eustigmatales</taxon>
        <taxon>Monodopsidaceae</taxon>
        <taxon>Microchloropsis</taxon>
        <taxon>Microchloropsis salina</taxon>
    </lineage>
</organism>
<feature type="region of interest" description="Disordered" evidence="1">
    <location>
        <begin position="991"/>
        <end position="1104"/>
    </location>
</feature>
<reference evidence="2 3" key="1">
    <citation type="submission" date="2019-01" db="EMBL/GenBank/DDBJ databases">
        <title>Nuclear Genome Assembly of the Microalgal Biofuel strain Nannochloropsis salina CCMP1776.</title>
        <authorList>
            <person name="Hovde B."/>
        </authorList>
    </citation>
    <scope>NUCLEOTIDE SEQUENCE [LARGE SCALE GENOMIC DNA]</scope>
    <source>
        <strain evidence="2 3">CCMP1776</strain>
    </source>
</reference>